<comment type="caution">
    <text evidence="4">The sequence shown here is derived from an EMBL/GenBank/DDBJ whole genome shotgun (WGS) entry which is preliminary data.</text>
</comment>
<dbReference type="GO" id="GO:0003677">
    <property type="term" value="F:DNA binding"/>
    <property type="evidence" value="ECO:0007669"/>
    <property type="project" value="UniProtKB-UniRule"/>
</dbReference>
<gene>
    <name evidence="4" type="ORF">DXV75_01835</name>
</gene>
<protein>
    <submittedName>
        <fullName evidence="4">TetR family transcriptional regulator</fullName>
    </submittedName>
</protein>
<dbReference type="PANTHER" id="PTHR30328">
    <property type="entry name" value="TRANSCRIPTIONAL REPRESSOR"/>
    <property type="match status" value="1"/>
</dbReference>
<feature type="DNA-binding region" description="H-T-H motif" evidence="2">
    <location>
        <begin position="41"/>
        <end position="60"/>
    </location>
</feature>
<evidence type="ECO:0000256" key="2">
    <source>
        <dbReference type="PROSITE-ProRule" id="PRU00335"/>
    </source>
</evidence>
<dbReference type="InterPro" id="IPR036271">
    <property type="entry name" value="Tet_transcr_reg_TetR-rel_C_sf"/>
</dbReference>
<dbReference type="SUPFAM" id="SSF48498">
    <property type="entry name" value="Tetracyclin repressor-like, C-terminal domain"/>
    <property type="match status" value="1"/>
</dbReference>
<dbReference type="InterPro" id="IPR050109">
    <property type="entry name" value="HTH-type_TetR-like_transc_reg"/>
</dbReference>
<keyword evidence="5" id="KW-1185">Reference proteome</keyword>
<sequence length="218" mass="24829">MDTEGTSVKMNKKELVRKKNQTLLLDAAEALFSTLGYDRTSVSLIAAKAKVPKANVLYYFKNKENLYSAVLERIMSGWGVGLVDLSAEDEPAQALYQYIRFKVRVSCEFPAQSRLFTTEIIRGAPHLGAHLREQTRPWFRNIITVIQAWIDAGKIRPVDPSHLLYMIWSSTQYYADYQTEVFILENKLEYEDSDIESITQSISKVILTGLGLEVPELN</sequence>
<name>A0A3D8MFE6_9ALTE</name>
<dbReference type="Gene3D" id="1.10.10.60">
    <property type="entry name" value="Homeodomain-like"/>
    <property type="match status" value="1"/>
</dbReference>
<proteinExistence type="predicted"/>
<dbReference type="EMBL" id="QRHA01000001">
    <property type="protein sequence ID" value="RDV29224.1"/>
    <property type="molecule type" value="Genomic_DNA"/>
</dbReference>
<evidence type="ECO:0000259" key="3">
    <source>
        <dbReference type="PROSITE" id="PS50977"/>
    </source>
</evidence>
<dbReference type="Gene3D" id="1.10.357.10">
    <property type="entry name" value="Tetracycline Repressor, domain 2"/>
    <property type="match status" value="1"/>
</dbReference>
<dbReference type="InterPro" id="IPR013573">
    <property type="entry name" value="Tscrpt_reg_YcdC_C"/>
</dbReference>
<dbReference type="Pfam" id="PF08362">
    <property type="entry name" value="TetR_C_3"/>
    <property type="match status" value="1"/>
</dbReference>
<dbReference type="OrthoDB" id="6860332at2"/>
<evidence type="ECO:0000256" key="1">
    <source>
        <dbReference type="ARBA" id="ARBA00023125"/>
    </source>
</evidence>
<dbReference type="PANTHER" id="PTHR30328:SF54">
    <property type="entry name" value="HTH-TYPE TRANSCRIPTIONAL REPRESSOR SCO4008"/>
    <property type="match status" value="1"/>
</dbReference>
<evidence type="ECO:0000313" key="5">
    <source>
        <dbReference type="Proteomes" id="UP000256561"/>
    </source>
</evidence>
<dbReference type="SUPFAM" id="SSF46689">
    <property type="entry name" value="Homeodomain-like"/>
    <property type="match status" value="1"/>
</dbReference>
<dbReference type="PROSITE" id="PS50977">
    <property type="entry name" value="HTH_TETR_2"/>
    <property type="match status" value="1"/>
</dbReference>
<dbReference type="InterPro" id="IPR009057">
    <property type="entry name" value="Homeodomain-like_sf"/>
</dbReference>
<dbReference type="PRINTS" id="PR00455">
    <property type="entry name" value="HTHTETR"/>
</dbReference>
<dbReference type="Pfam" id="PF00440">
    <property type="entry name" value="TetR_N"/>
    <property type="match status" value="1"/>
</dbReference>
<dbReference type="AlphaFoldDB" id="A0A3D8MFE6"/>
<dbReference type="InterPro" id="IPR001647">
    <property type="entry name" value="HTH_TetR"/>
</dbReference>
<dbReference type="GO" id="GO:0045892">
    <property type="term" value="P:negative regulation of DNA-templated transcription"/>
    <property type="evidence" value="ECO:0007669"/>
    <property type="project" value="InterPro"/>
</dbReference>
<dbReference type="Proteomes" id="UP000256561">
    <property type="component" value="Unassembled WGS sequence"/>
</dbReference>
<accession>A0A3D8MFE6</accession>
<keyword evidence="1 2" id="KW-0238">DNA-binding</keyword>
<organism evidence="4 5">
    <name type="scientific">Alteromonas aestuariivivens</name>
    <dbReference type="NCBI Taxonomy" id="1938339"/>
    <lineage>
        <taxon>Bacteria</taxon>
        <taxon>Pseudomonadati</taxon>
        <taxon>Pseudomonadota</taxon>
        <taxon>Gammaproteobacteria</taxon>
        <taxon>Alteromonadales</taxon>
        <taxon>Alteromonadaceae</taxon>
        <taxon>Alteromonas/Salinimonas group</taxon>
        <taxon>Alteromonas</taxon>
    </lineage>
</organism>
<feature type="domain" description="HTH tetR-type" evidence="3">
    <location>
        <begin position="18"/>
        <end position="78"/>
    </location>
</feature>
<evidence type="ECO:0000313" key="4">
    <source>
        <dbReference type="EMBL" id="RDV29224.1"/>
    </source>
</evidence>
<reference evidence="5" key="1">
    <citation type="submission" date="2018-08" db="EMBL/GenBank/DDBJ databases">
        <authorList>
            <person name="Zhang J."/>
            <person name="Du Z.-J."/>
        </authorList>
    </citation>
    <scope>NUCLEOTIDE SEQUENCE [LARGE SCALE GENOMIC DNA]</scope>
    <source>
        <strain evidence="5">KCTC 52655</strain>
    </source>
</reference>